<keyword evidence="11" id="KW-0812">Transmembrane</keyword>
<dbReference type="EC" id="6.1.1.10" evidence="2"/>
<dbReference type="PROSITE" id="PS00178">
    <property type="entry name" value="AA_TRNA_LIGASE_I"/>
    <property type="match status" value="1"/>
</dbReference>
<dbReference type="SUPFAM" id="SSF52374">
    <property type="entry name" value="Nucleotidylyl transferase"/>
    <property type="match status" value="1"/>
</dbReference>
<dbReference type="InterPro" id="IPR014729">
    <property type="entry name" value="Rossmann-like_a/b/a_fold"/>
</dbReference>
<keyword evidence="4 10" id="KW-0547">Nucleotide-binding</keyword>
<comment type="similarity">
    <text evidence="1 10">Belongs to the class-I aminoacyl-tRNA synthetase family.</text>
</comment>
<evidence type="ECO:0000256" key="11">
    <source>
        <dbReference type="SAM" id="Phobius"/>
    </source>
</evidence>
<comment type="caution">
    <text evidence="13">The sequence shown here is derived from an EMBL/GenBank/DDBJ whole genome shotgun (WGS) entry which is preliminary data.</text>
</comment>
<dbReference type="GO" id="GO:0042765">
    <property type="term" value="C:GPI-anchor transamidase complex"/>
    <property type="evidence" value="ECO:0007669"/>
    <property type="project" value="InterPro"/>
</dbReference>
<keyword evidence="11" id="KW-1133">Transmembrane helix</keyword>
<evidence type="ECO:0000256" key="2">
    <source>
        <dbReference type="ARBA" id="ARBA00012838"/>
    </source>
</evidence>
<name>A0A6A6KX30_HEVBR</name>
<dbReference type="GO" id="GO:0006431">
    <property type="term" value="P:methionyl-tRNA aminoacylation"/>
    <property type="evidence" value="ECO:0007669"/>
    <property type="project" value="InterPro"/>
</dbReference>
<dbReference type="InterPro" id="IPR009080">
    <property type="entry name" value="tRNAsynth_Ia_anticodon-bd"/>
</dbReference>
<dbReference type="InterPro" id="IPR014758">
    <property type="entry name" value="Met-tRNA_synth"/>
</dbReference>
<feature type="transmembrane region" description="Helical" evidence="11">
    <location>
        <begin position="565"/>
        <end position="585"/>
    </location>
</feature>
<evidence type="ECO:0000313" key="14">
    <source>
        <dbReference type="Proteomes" id="UP000467840"/>
    </source>
</evidence>
<dbReference type="InterPro" id="IPR029038">
    <property type="entry name" value="MetRS_Zn"/>
</dbReference>
<dbReference type="GO" id="GO:0006506">
    <property type="term" value="P:GPI anchor biosynthetic process"/>
    <property type="evidence" value="ECO:0007669"/>
    <property type="project" value="UniProtKB-UniPathway"/>
</dbReference>
<dbReference type="Gene3D" id="1.10.730.10">
    <property type="entry name" value="Isoleucyl-tRNA Synthetase, Domain 1"/>
    <property type="match status" value="1"/>
</dbReference>
<dbReference type="CDD" id="cd00814">
    <property type="entry name" value="MetRS_core"/>
    <property type="match status" value="1"/>
</dbReference>
<feature type="domain" description="Methionyl/Leucyl tRNA synthetase" evidence="12">
    <location>
        <begin position="93"/>
        <end position="369"/>
    </location>
</feature>
<gene>
    <name evidence="13" type="ORF">GH714_025837</name>
</gene>
<evidence type="ECO:0000256" key="1">
    <source>
        <dbReference type="ARBA" id="ARBA00005594"/>
    </source>
</evidence>
<accession>A0A6A6KX30</accession>
<dbReference type="SUPFAM" id="SSF57770">
    <property type="entry name" value="Methionyl-tRNA synthetase (MetRS), Zn-domain"/>
    <property type="match status" value="1"/>
</dbReference>
<feature type="domain" description="Methionyl/Leucyl tRNA synthetase" evidence="12">
    <location>
        <begin position="21"/>
        <end position="90"/>
    </location>
</feature>
<sequence>MEDQQGSKNLPKLPIPGKRNILITSALPYVNNFPHLGNIIGCVLSADVFARYCRLRGYNAIYICGTDEYGTATENKAMEENCTPQEICDNPIIMQLYCDICERFLADRFVEGTCPTLGCDYASARGDQCEKCGKLLNPTELKDPRCKLCQTTPRIRDTDHLFLELPLLKDKLQNYIDETSVIGSWSQNAIQATYAWLRDGLKPRCITRDLKWGVPIPLEKFKDKVFYVWFDAPIGYVSITACYSPDWEKWWKNPELVELYQFMGKDNVPFHTVMFPSTLIGTGENWTLMKSISVTEYLNYESGKFSKSKGVGVFGNDAKDTEQPSEVWRYYLLANRPEVSDTIFTWEDFQAKLNTELINNLGNFIHRVLSFIANTSGKGYEAVIPDAPGADSHALTVALAEKVGNQVDQYVKSMEQVKLKQGLKCAMNISGEGNAYLQESQYFRMYEEDQASCSIIVKLQWGWFPFLWKSVEIYRSPLPFEDMDMLSKEIESNPLQFPCQFQAVFIDSNPQSSFSVLNPHRLHQSILAQMTKLTPQTPQCGTCFSNFNLSVTVDFIGRDAPNLSLVIHLACINVVQFLLLVLILVMKRVLMMFWSLCWEIVVRVFGGKVYSVVGEIGMMLRGEEGLIPGEFMPVGADGRVVLSFNLLNANPRDWIYDWDFQTIDETLLAPVIEALGPIANISVESQDLNKVFEVFMGQFRQLFGLKSESIYVGAYGEYNLLTSERGFTEWELDVLSRQHTCFNVHSSATTLGSLSRLVQSLPRMIIMDEIGKQVKFSLESAKLAQINSTIGFYDASAVSSRQARSLAEDAFFHPSIMSVSYYSFEHCFAVYSPFFLPVAMHVLLAALREWRRYKQENAKYLIWKAKVKVAP</sequence>
<keyword evidence="3 10" id="KW-0436">Ligase</keyword>
<dbReference type="GO" id="GO:0017101">
    <property type="term" value="C:aminoacyl-tRNA synthetase multienzyme complex"/>
    <property type="evidence" value="ECO:0007669"/>
    <property type="project" value="TreeGrafter"/>
</dbReference>
<dbReference type="GO" id="GO:0016255">
    <property type="term" value="P:attachment of GPI anchor to protein"/>
    <property type="evidence" value="ECO:0007669"/>
    <property type="project" value="InterPro"/>
</dbReference>
<evidence type="ECO:0000256" key="7">
    <source>
        <dbReference type="ARBA" id="ARBA00023146"/>
    </source>
</evidence>
<dbReference type="UniPathway" id="UPA00196"/>
<dbReference type="Gene3D" id="3.40.50.620">
    <property type="entry name" value="HUPs"/>
    <property type="match status" value="1"/>
</dbReference>
<keyword evidence="7 10" id="KW-0030">Aminoacyl-tRNA synthetase</keyword>
<evidence type="ECO:0000256" key="6">
    <source>
        <dbReference type="ARBA" id="ARBA00022917"/>
    </source>
</evidence>
<comment type="catalytic activity">
    <reaction evidence="9">
        <text>tRNA(Met) + L-methionine + ATP = L-methionyl-tRNA(Met) + AMP + diphosphate</text>
        <dbReference type="Rhea" id="RHEA:13481"/>
        <dbReference type="Rhea" id="RHEA-COMP:9667"/>
        <dbReference type="Rhea" id="RHEA-COMP:9698"/>
        <dbReference type="ChEBI" id="CHEBI:30616"/>
        <dbReference type="ChEBI" id="CHEBI:33019"/>
        <dbReference type="ChEBI" id="CHEBI:57844"/>
        <dbReference type="ChEBI" id="CHEBI:78442"/>
        <dbReference type="ChEBI" id="CHEBI:78530"/>
        <dbReference type="ChEBI" id="CHEBI:456215"/>
        <dbReference type="EC" id="6.1.1.10"/>
    </reaction>
</comment>
<dbReference type="InterPro" id="IPR015413">
    <property type="entry name" value="Methionyl/Leucyl_tRNA_Synth"/>
</dbReference>
<dbReference type="InterPro" id="IPR023458">
    <property type="entry name" value="Met-tRNA_ligase_1"/>
</dbReference>
<reference evidence="13 14" key="1">
    <citation type="journal article" date="2020" name="Mol. Plant">
        <title>The Chromosome-Based Rubber Tree Genome Provides New Insights into Spurge Genome Evolution and Rubber Biosynthesis.</title>
        <authorList>
            <person name="Liu J."/>
            <person name="Shi C."/>
            <person name="Shi C.C."/>
            <person name="Li W."/>
            <person name="Zhang Q.J."/>
            <person name="Zhang Y."/>
            <person name="Li K."/>
            <person name="Lu H.F."/>
            <person name="Shi C."/>
            <person name="Zhu S.T."/>
            <person name="Xiao Z.Y."/>
            <person name="Nan H."/>
            <person name="Yue Y."/>
            <person name="Zhu X.G."/>
            <person name="Wu Y."/>
            <person name="Hong X.N."/>
            <person name="Fan G.Y."/>
            <person name="Tong Y."/>
            <person name="Zhang D."/>
            <person name="Mao C.L."/>
            <person name="Liu Y.L."/>
            <person name="Hao S.J."/>
            <person name="Liu W.Q."/>
            <person name="Lv M.Q."/>
            <person name="Zhang H.B."/>
            <person name="Liu Y."/>
            <person name="Hu-Tang G.R."/>
            <person name="Wang J.P."/>
            <person name="Wang J.H."/>
            <person name="Sun Y.H."/>
            <person name="Ni S.B."/>
            <person name="Chen W.B."/>
            <person name="Zhang X.C."/>
            <person name="Jiao Y.N."/>
            <person name="Eichler E.E."/>
            <person name="Li G.H."/>
            <person name="Liu X."/>
            <person name="Gao L.Z."/>
        </authorList>
    </citation>
    <scope>NUCLEOTIDE SEQUENCE [LARGE SCALE GENOMIC DNA]</scope>
    <source>
        <strain evidence="14">cv. GT1</strain>
        <tissue evidence="13">Leaf</tissue>
    </source>
</reference>
<dbReference type="PANTHER" id="PTHR45765">
    <property type="entry name" value="METHIONINE--TRNA LIGASE"/>
    <property type="match status" value="1"/>
</dbReference>
<evidence type="ECO:0000313" key="13">
    <source>
        <dbReference type="EMBL" id="KAF2292593.1"/>
    </source>
</evidence>
<evidence type="ECO:0000256" key="4">
    <source>
        <dbReference type="ARBA" id="ARBA00022741"/>
    </source>
</evidence>
<dbReference type="SUPFAM" id="SSF47323">
    <property type="entry name" value="Anticodon-binding domain of a subclass of class I aminoacyl-tRNA synthetases"/>
    <property type="match status" value="1"/>
</dbReference>
<dbReference type="GO" id="GO:0009791">
    <property type="term" value="P:post-embryonic development"/>
    <property type="evidence" value="ECO:0007669"/>
    <property type="project" value="UniProtKB-ARBA"/>
</dbReference>
<dbReference type="GO" id="GO:0004825">
    <property type="term" value="F:methionine-tRNA ligase activity"/>
    <property type="evidence" value="ECO:0007669"/>
    <property type="project" value="UniProtKB-EC"/>
</dbReference>
<dbReference type="Pfam" id="PF09334">
    <property type="entry name" value="tRNA-synt_1g"/>
    <property type="match status" value="2"/>
</dbReference>
<evidence type="ECO:0000256" key="9">
    <source>
        <dbReference type="ARBA" id="ARBA00047364"/>
    </source>
</evidence>
<dbReference type="PANTHER" id="PTHR45765:SF10">
    <property type="entry name" value="METHIONINE--TRNA LIGASE"/>
    <property type="match status" value="1"/>
</dbReference>
<protein>
    <recommendedName>
        <fullName evidence="2">methionine--tRNA ligase</fullName>
        <ecNumber evidence="2">6.1.1.10</ecNumber>
    </recommendedName>
    <alternativeName>
        <fullName evidence="8">Methionyl-tRNA synthetase</fullName>
    </alternativeName>
</protein>
<dbReference type="GO" id="GO:0005829">
    <property type="term" value="C:cytosol"/>
    <property type="evidence" value="ECO:0007669"/>
    <property type="project" value="TreeGrafter"/>
</dbReference>
<dbReference type="AlphaFoldDB" id="A0A6A6KX30"/>
<evidence type="ECO:0000256" key="3">
    <source>
        <dbReference type="ARBA" id="ARBA00022598"/>
    </source>
</evidence>
<proteinExistence type="inferred from homology"/>
<dbReference type="Pfam" id="PF10510">
    <property type="entry name" value="PIG-S"/>
    <property type="match status" value="2"/>
</dbReference>
<keyword evidence="6 10" id="KW-0648">Protein biosynthesis</keyword>
<dbReference type="GO" id="GO:0005524">
    <property type="term" value="F:ATP binding"/>
    <property type="evidence" value="ECO:0007669"/>
    <property type="project" value="UniProtKB-KW"/>
</dbReference>
<dbReference type="Proteomes" id="UP000467840">
    <property type="component" value="Chromosome 13"/>
</dbReference>
<evidence type="ECO:0000259" key="12">
    <source>
        <dbReference type="Pfam" id="PF09334"/>
    </source>
</evidence>
<evidence type="ECO:0000256" key="5">
    <source>
        <dbReference type="ARBA" id="ARBA00022840"/>
    </source>
</evidence>
<evidence type="ECO:0000256" key="10">
    <source>
        <dbReference type="RuleBase" id="RU363039"/>
    </source>
</evidence>
<keyword evidence="5 10" id="KW-0067">ATP-binding</keyword>
<dbReference type="EMBL" id="JAAGAX010000014">
    <property type="protein sequence ID" value="KAF2292593.1"/>
    <property type="molecule type" value="Genomic_DNA"/>
</dbReference>
<dbReference type="InterPro" id="IPR033911">
    <property type="entry name" value="MetRS_core"/>
</dbReference>
<dbReference type="NCBIfam" id="TIGR00398">
    <property type="entry name" value="metG"/>
    <property type="match status" value="1"/>
</dbReference>
<organism evidence="13 14">
    <name type="scientific">Hevea brasiliensis</name>
    <name type="common">Para rubber tree</name>
    <name type="synonym">Siphonia brasiliensis</name>
    <dbReference type="NCBI Taxonomy" id="3981"/>
    <lineage>
        <taxon>Eukaryota</taxon>
        <taxon>Viridiplantae</taxon>
        <taxon>Streptophyta</taxon>
        <taxon>Embryophyta</taxon>
        <taxon>Tracheophyta</taxon>
        <taxon>Spermatophyta</taxon>
        <taxon>Magnoliopsida</taxon>
        <taxon>eudicotyledons</taxon>
        <taxon>Gunneridae</taxon>
        <taxon>Pentapetalae</taxon>
        <taxon>rosids</taxon>
        <taxon>fabids</taxon>
        <taxon>Malpighiales</taxon>
        <taxon>Euphorbiaceae</taxon>
        <taxon>Crotonoideae</taxon>
        <taxon>Micrandreae</taxon>
        <taxon>Hevea</taxon>
    </lineage>
</organism>
<evidence type="ECO:0000256" key="8">
    <source>
        <dbReference type="ARBA" id="ARBA00030904"/>
    </source>
</evidence>
<keyword evidence="11" id="KW-0472">Membrane</keyword>
<dbReference type="GO" id="GO:0048608">
    <property type="term" value="P:reproductive structure development"/>
    <property type="evidence" value="ECO:0007669"/>
    <property type="project" value="UniProtKB-ARBA"/>
</dbReference>
<dbReference type="InterPro" id="IPR019540">
    <property type="entry name" value="PtdIno-glycan_biosynth_class_S"/>
</dbReference>
<dbReference type="PRINTS" id="PR01041">
    <property type="entry name" value="TRNASYNTHMET"/>
</dbReference>
<keyword evidence="14" id="KW-1185">Reference proteome</keyword>
<dbReference type="InterPro" id="IPR001412">
    <property type="entry name" value="aa-tRNA-synth_I_CS"/>
</dbReference>